<dbReference type="EMBL" id="SJPN01000003">
    <property type="protein sequence ID" value="TWU04571.1"/>
    <property type="molecule type" value="Genomic_DNA"/>
</dbReference>
<evidence type="ECO:0000256" key="5">
    <source>
        <dbReference type="SAM" id="Phobius"/>
    </source>
</evidence>
<proteinExistence type="predicted"/>
<evidence type="ECO:0000256" key="4">
    <source>
        <dbReference type="ARBA" id="ARBA00023136"/>
    </source>
</evidence>
<keyword evidence="7" id="KW-1185">Reference proteome</keyword>
<keyword evidence="3 5" id="KW-1133">Transmembrane helix</keyword>
<feature type="transmembrane region" description="Helical" evidence="5">
    <location>
        <begin position="35"/>
        <end position="54"/>
    </location>
</feature>
<dbReference type="Pfam" id="PF01758">
    <property type="entry name" value="SBF"/>
    <property type="match status" value="1"/>
</dbReference>
<dbReference type="Gene3D" id="1.20.1530.20">
    <property type="match status" value="1"/>
</dbReference>
<protein>
    <submittedName>
        <fullName evidence="6">Sodium Bile acid symporter family protein</fullName>
    </submittedName>
</protein>
<comment type="caution">
    <text evidence="6">The sequence shown here is derived from an EMBL/GenBank/DDBJ whole genome shotgun (WGS) entry which is preliminary data.</text>
</comment>
<evidence type="ECO:0000256" key="2">
    <source>
        <dbReference type="ARBA" id="ARBA00022692"/>
    </source>
</evidence>
<organism evidence="6 7">
    <name type="scientific">Stieleria varia</name>
    <dbReference type="NCBI Taxonomy" id="2528005"/>
    <lineage>
        <taxon>Bacteria</taxon>
        <taxon>Pseudomonadati</taxon>
        <taxon>Planctomycetota</taxon>
        <taxon>Planctomycetia</taxon>
        <taxon>Pirellulales</taxon>
        <taxon>Pirellulaceae</taxon>
        <taxon>Stieleria</taxon>
    </lineage>
</organism>
<dbReference type="RefSeq" id="WP_197454566.1">
    <property type="nucleotide sequence ID" value="NZ_CP151726.1"/>
</dbReference>
<dbReference type="InterPro" id="IPR002657">
    <property type="entry name" value="BilAc:Na_symport/Acr3"/>
</dbReference>
<keyword evidence="2 5" id="KW-0812">Transmembrane</keyword>
<dbReference type="PANTHER" id="PTHR10361">
    <property type="entry name" value="SODIUM-BILE ACID COTRANSPORTER"/>
    <property type="match status" value="1"/>
</dbReference>
<accession>A0A5C6AYU1</accession>
<reference evidence="6 7" key="1">
    <citation type="submission" date="2019-02" db="EMBL/GenBank/DDBJ databases">
        <title>Deep-cultivation of Planctomycetes and their phenomic and genomic characterization uncovers novel biology.</title>
        <authorList>
            <person name="Wiegand S."/>
            <person name="Jogler M."/>
            <person name="Boedeker C."/>
            <person name="Pinto D."/>
            <person name="Vollmers J."/>
            <person name="Rivas-Marin E."/>
            <person name="Kohn T."/>
            <person name="Peeters S.H."/>
            <person name="Heuer A."/>
            <person name="Rast P."/>
            <person name="Oberbeckmann S."/>
            <person name="Bunk B."/>
            <person name="Jeske O."/>
            <person name="Meyerdierks A."/>
            <person name="Storesund J.E."/>
            <person name="Kallscheuer N."/>
            <person name="Luecker S."/>
            <person name="Lage O.M."/>
            <person name="Pohl T."/>
            <person name="Merkel B.J."/>
            <person name="Hornburger P."/>
            <person name="Mueller R.-W."/>
            <person name="Bruemmer F."/>
            <person name="Labrenz M."/>
            <person name="Spormann A.M."/>
            <person name="Op Den Camp H."/>
            <person name="Overmann J."/>
            <person name="Amann R."/>
            <person name="Jetten M.S.M."/>
            <person name="Mascher T."/>
            <person name="Medema M.H."/>
            <person name="Devos D.P."/>
            <person name="Kaster A.-K."/>
            <person name="Ovreas L."/>
            <person name="Rohde M."/>
            <person name="Galperin M.Y."/>
            <person name="Jogler C."/>
        </authorList>
    </citation>
    <scope>NUCLEOTIDE SEQUENCE [LARGE SCALE GENOMIC DNA]</scope>
    <source>
        <strain evidence="6 7">Pla52n</strain>
    </source>
</reference>
<feature type="transmembrane region" description="Helical" evidence="5">
    <location>
        <begin position="193"/>
        <end position="212"/>
    </location>
</feature>
<feature type="transmembrane region" description="Helical" evidence="5">
    <location>
        <begin position="224"/>
        <end position="246"/>
    </location>
</feature>
<evidence type="ECO:0000313" key="6">
    <source>
        <dbReference type="EMBL" id="TWU04571.1"/>
    </source>
</evidence>
<sequence>MKSVTRSLLFWLILSSGLAFWWPLEQTGFDPFASTGVLLWSLIVVTMFSLGTLVRSDELVPLRRHPWWVVLGVATQVLVMPAAAWLATLVIPMDQEIAVGVILVGCVPGAMASNVLTRTASGSVTYSVSLTTVATILSPLTVPLMLRLTLGERTDVSLMKSSLLLSVLVVLPTLLGCWIAHRSEFFRRSADRFAGTIASLALLWIIATVVAGNRHRLEQINASLLIALLMVNLLGYAAGYAVGAIARLPERLRRALTLEVGMQNAGLGTGIAVSLLGIDTLATIPTAAYTFGCMLTGTMLAVGWSRVGLPNESGEDG</sequence>
<evidence type="ECO:0000313" key="7">
    <source>
        <dbReference type="Proteomes" id="UP000320176"/>
    </source>
</evidence>
<evidence type="ECO:0000256" key="1">
    <source>
        <dbReference type="ARBA" id="ARBA00004141"/>
    </source>
</evidence>
<feature type="transmembrane region" description="Helical" evidence="5">
    <location>
        <begin position="66"/>
        <end position="91"/>
    </location>
</feature>
<gene>
    <name evidence="6" type="ORF">Pla52n_26130</name>
</gene>
<feature type="transmembrane region" description="Helical" evidence="5">
    <location>
        <begin position="128"/>
        <end position="150"/>
    </location>
</feature>
<dbReference type="GO" id="GO:0016020">
    <property type="term" value="C:membrane"/>
    <property type="evidence" value="ECO:0007669"/>
    <property type="project" value="UniProtKB-SubCell"/>
</dbReference>
<feature type="transmembrane region" description="Helical" evidence="5">
    <location>
        <begin position="162"/>
        <end position="181"/>
    </location>
</feature>
<feature type="transmembrane region" description="Helical" evidence="5">
    <location>
        <begin position="97"/>
        <end position="116"/>
    </location>
</feature>
<dbReference type="PANTHER" id="PTHR10361:SF28">
    <property type="entry name" value="P3 PROTEIN-RELATED"/>
    <property type="match status" value="1"/>
</dbReference>
<dbReference type="AlphaFoldDB" id="A0A5C6AYU1"/>
<keyword evidence="4 5" id="KW-0472">Membrane</keyword>
<dbReference type="Proteomes" id="UP000320176">
    <property type="component" value="Unassembled WGS sequence"/>
</dbReference>
<evidence type="ECO:0000256" key="3">
    <source>
        <dbReference type="ARBA" id="ARBA00022989"/>
    </source>
</evidence>
<dbReference type="InterPro" id="IPR038770">
    <property type="entry name" value="Na+/solute_symporter_sf"/>
</dbReference>
<comment type="subcellular location">
    <subcellularLocation>
        <location evidence="1">Membrane</location>
        <topology evidence="1">Multi-pass membrane protein</topology>
    </subcellularLocation>
</comment>
<dbReference type="InterPro" id="IPR004710">
    <property type="entry name" value="Bilac:Na_transpt"/>
</dbReference>
<name>A0A5C6AYU1_9BACT</name>